<dbReference type="InterPro" id="IPR039859">
    <property type="entry name" value="PFA4/ZDH16/20/ERF2-like"/>
</dbReference>
<keyword evidence="4 10" id="KW-1133">Transmembrane helix</keyword>
<evidence type="ECO:0000259" key="11">
    <source>
        <dbReference type="Pfam" id="PF01529"/>
    </source>
</evidence>
<organism evidence="12 13">
    <name type="scientific">Pseudogymnoascus verrucosus</name>
    <dbReference type="NCBI Taxonomy" id="342668"/>
    <lineage>
        <taxon>Eukaryota</taxon>
        <taxon>Fungi</taxon>
        <taxon>Dikarya</taxon>
        <taxon>Ascomycota</taxon>
        <taxon>Pezizomycotina</taxon>
        <taxon>Leotiomycetes</taxon>
        <taxon>Thelebolales</taxon>
        <taxon>Thelebolaceae</taxon>
        <taxon>Pseudogymnoascus</taxon>
    </lineage>
</organism>
<dbReference type="GeneID" id="28838388"/>
<comment type="catalytic activity">
    <reaction evidence="9 10">
        <text>L-cysteinyl-[protein] + hexadecanoyl-CoA = S-hexadecanoyl-L-cysteinyl-[protein] + CoA</text>
        <dbReference type="Rhea" id="RHEA:36683"/>
        <dbReference type="Rhea" id="RHEA-COMP:10131"/>
        <dbReference type="Rhea" id="RHEA-COMP:11032"/>
        <dbReference type="ChEBI" id="CHEBI:29950"/>
        <dbReference type="ChEBI" id="CHEBI:57287"/>
        <dbReference type="ChEBI" id="CHEBI:57379"/>
        <dbReference type="ChEBI" id="CHEBI:74151"/>
        <dbReference type="EC" id="2.3.1.225"/>
    </reaction>
</comment>
<protein>
    <recommendedName>
        <fullName evidence="10">Palmitoyltransferase</fullName>
        <ecNumber evidence="10">2.3.1.225</ecNumber>
    </recommendedName>
</protein>
<dbReference type="GO" id="GO:0019706">
    <property type="term" value="F:protein-cysteine S-palmitoyltransferase activity"/>
    <property type="evidence" value="ECO:0007669"/>
    <property type="project" value="UniProtKB-EC"/>
</dbReference>
<evidence type="ECO:0000256" key="5">
    <source>
        <dbReference type="ARBA" id="ARBA00023136"/>
    </source>
</evidence>
<accession>A0A1B8GPD2</accession>
<dbReference type="PANTHER" id="PTHR22883">
    <property type="entry name" value="ZINC FINGER DHHC DOMAIN CONTAINING PROTEIN"/>
    <property type="match status" value="1"/>
</dbReference>
<feature type="transmembrane region" description="Helical" evidence="10">
    <location>
        <begin position="7"/>
        <end position="26"/>
    </location>
</feature>
<evidence type="ECO:0000256" key="8">
    <source>
        <dbReference type="ARBA" id="ARBA00023315"/>
    </source>
</evidence>
<dbReference type="STRING" id="342668.A0A1B8GPD2"/>
<feature type="transmembrane region" description="Helical" evidence="10">
    <location>
        <begin position="200"/>
        <end position="223"/>
    </location>
</feature>
<feature type="transmembrane region" description="Helical" evidence="10">
    <location>
        <begin position="260"/>
        <end position="283"/>
    </location>
</feature>
<evidence type="ECO:0000313" key="13">
    <source>
        <dbReference type="Proteomes" id="UP000091956"/>
    </source>
</evidence>
<keyword evidence="13" id="KW-1185">Reference proteome</keyword>
<reference evidence="13" key="2">
    <citation type="journal article" date="2018" name="Nat. Commun.">
        <title>Extreme sensitivity to ultraviolet light in the fungal pathogen causing white-nose syndrome of bats.</title>
        <authorList>
            <person name="Palmer J.M."/>
            <person name="Drees K.P."/>
            <person name="Foster J.T."/>
            <person name="Lindner D.L."/>
        </authorList>
    </citation>
    <scope>NUCLEOTIDE SEQUENCE [LARGE SCALE GENOMIC DNA]</scope>
    <source>
        <strain evidence="13">UAMH 10579</strain>
    </source>
</reference>
<dbReference type="EMBL" id="KV460220">
    <property type="protein sequence ID" value="OBT97687.2"/>
    <property type="molecule type" value="Genomic_DNA"/>
</dbReference>
<comment type="subcellular location">
    <subcellularLocation>
        <location evidence="1">Membrane</location>
        <topology evidence="1">Multi-pass membrane protein</topology>
    </subcellularLocation>
</comment>
<evidence type="ECO:0000256" key="2">
    <source>
        <dbReference type="ARBA" id="ARBA00022679"/>
    </source>
</evidence>
<feature type="transmembrane region" description="Helical" evidence="10">
    <location>
        <begin position="80"/>
        <end position="100"/>
    </location>
</feature>
<dbReference type="GO" id="GO:0016020">
    <property type="term" value="C:membrane"/>
    <property type="evidence" value="ECO:0007669"/>
    <property type="project" value="UniProtKB-SubCell"/>
</dbReference>
<keyword evidence="6" id="KW-0564">Palmitate</keyword>
<dbReference type="EC" id="2.3.1.225" evidence="10"/>
<dbReference type="Proteomes" id="UP000091956">
    <property type="component" value="Unassembled WGS sequence"/>
</dbReference>
<gene>
    <name evidence="12" type="primary">SWF1</name>
    <name evidence="12" type="ORF">VE01_05002</name>
</gene>
<dbReference type="Pfam" id="PF01529">
    <property type="entry name" value="DHHC"/>
    <property type="match status" value="1"/>
</dbReference>
<evidence type="ECO:0000256" key="6">
    <source>
        <dbReference type="ARBA" id="ARBA00023139"/>
    </source>
</evidence>
<keyword evidence="7" id="KW-0449">Lipoprotein</keyword>
<evidence type="ECO:0000256" key="9">
    <source>
        <dbReference type="ARBA" id="ARBA00048048"/>
    </source>
</evidence>
<evidence type="ECO:0000256" key="4">
    <source>
        <dbReference type="ARBA" id="ARBA00022989"/>
    </source>
</evidence>
<keyword evidence="2 10" id="KW-0808">Transferase</keyword>
<evidence type="ECO:0000256" key="3">
    <source>
        <dbReference type="ARBA" id="ARBA00022692"/>
    </source>
</evidence>
<dbReference type="GO" id="GO:0005783">
    <property type="term" value="C:endoplasmic reticulum"/>
    <property type="evidence" value="ECO:0007669"/>
    <property type="project" value="TreeGrafter"/>
</dbReference>
<dbReference type="GO" id="GO:0005794">
    <property type="term" value="C:Golgi apparatus"/>
    <property type="evidence" value="ECO:0007669"/>
    <property type="project" value="TreeGrafter"/>
</dbReference>
<dbReference type="GO" id="GO:0006612">
    <property type="term" value="P:protein targeting to membrane"/>
    <property type="evidence" value="ECO:0007669"/>
    <property type="project" value="TreeGrafter"/>
</dbReference>
<evidence type="ECO:0000256" key="7">
    <source>
        <dbReference type="ARBA" id="ARBA00023288"/>
    </source>
</evidence>
<feature type="transmembrane region" description="Helical" evidence="10">
    <location>
        <begin position="106"/>
        <end position="126"/>
    </location>
</feature>
<proteinExistence type="inferred from homology"/>
<reference evidence="12 13" key="1">
    <citation type="submission" date="2016-03" db="EMBL/GenBank/DDBJ databases">
        <title>Comparative genomics of Pseudogymnoascus destructans, the fungus causing white-nose syndrome of bats.</title>
        <authorList>
            <person name="Palmer J.M."/>
            <person name="Drees K.P."/>
            <person name="Foster J.T."/>
            <person name="Lindner D.L."/>
        </authorList>
    </citation>
    <scope>NUCLEOTIDE SEQUENCE [LARGE SCALE GENOMIC DNA]</scope>
    <source>
        <strain evidence="12 13">UAMH 10579</strain>
    </source>
</reference>
<dbReference type="AlphaFoldDB" id="A0A1B8GPD2"/>
<name>A0A1B8GPD2_9PEZI</name>
<dbReference type="InterPro" id="IPR001594">
    <property type="entry name" value="Palmitoyltrfase_DHHC"/>
</dbReference>
<keyword evidence="8 10" id="KW-0012">Acyltransferase</keyword>
<feature type="domain" description="Palmitoyltransferase DHHC" evidence="11">
    <location>
        <begin position="153"/>
        <end position="297"/>
    </location>
</feature>
<dbReference type="RefSeq" id="XP_018131420.2">
    <property type="nucleotide sequence ID" value="XM_018274468.2"/>
</dbReference>
<comment type="domain">
    <text evidence="10">The DHHC domain is required for palmitoyltransferase activity.</text>
</comment>
<keyword evidence="3 10" id="KW-0812">Transmembrane</keyword>
<dbReference type="PROSITE" id="PS50216">
    <property type="entry name" value="DHHC"/>
    <property type="match status" value="1"/>
</dbReference>
<sequence length="398" mass="45093">MGLVKSVICLVLFISFMTFVLFFGRLPALRRTPIGALHRLFMIHIPRFLFSLDQKISNGRVYASGAETLRFVMNERHPTVLILFILLLSVSEYLYLPFVFPAQTTATQAVIIPITLMPYIFLYLAAYSDPGFITNATHATDMRLYPYDHVNFHPSAICSTCDFIKPPRSKHCALCKHCVSRSDHHCIFINNCVGYGNTHWFILLLLSTTLLTAAGGYLGVIYISDIIKARYSSFTIRGTGYTWRDYANFWLWGIHVKPGAGGVTLLCVLSTALIAALAAYTLYQVWAGVTTNESGKWDNTSCDIEEESLYMRTLDEHRPRDPGVEPRVKWPVQPKLISMSCETKPPSNAKSLQGQGYGEWVRVESLHDLENVYDIGFWRNIVDLFLPRSACETRYAED</sequence>
<keyword evidence="5 10" id="KW-0472">Membrane</keyword>
<comment type="similarity">
    <text evidence="10">Belongs to the DHHC palmitoyltransferase family.</text>
</comment>
<dbReference type="PANTHER" id="PTHR22883:SF288">
    <property type="entry name" value="PALMITOYLTRANSFERASE SWF1"/>
    <property type="match status" value="1"/>
</dbReference>
<evidence type="ECO:0000256" key="10">
    <source>
        <dbReference type="RuleBase" id="RU079119"/>
    </source>
</evidence>
<evidence type="ECO:0000313" key="12">
    <source>
        <dbReference type="EMBL" id="OBT97687.2"/>
    </source>
</evidence>
<evidence type="ECO:0000256" key="1">
    <source>
        <dbReference type="ARBA" id="ARBA00004141"/>
    </source>
</evidence>